<organism evidence="2 3">
    <name type="scientific">Nonomuraea typhae</name>
    <dbReference type="NCBI Taxonomy" id="2603600"/>
    <lineage>
        <taxon>Bacteria</taxon>
        <taxon>Bacillati</taxon>
        <taxon>Actinomycetota</taxon>
        <taxon>Actinomycetes</taxon>
        <taxon>Streptosporangiales</taxon>
        <taxon>Streptosporangiaceae</taxon>
        <taxon>Nonomuraea</taxon>
    </lineage>
</organism>
<proteinExistence type="predicted"/>
<evidence type="ECO:0000259" key="1">
    <source>
        <dbReference type="Pfam" id="PF01243"/>
    </source>
</evidence>
<dbReference type="EMBL" id="JBITGY010000014">
    <property type="protein sequence ID" value="MFI6504307.1"/>
    <property type="molecule type" value="Genomic_DNA"/>
</dbReference>
<dbReference type="PANTHER" id="PTHR42815">
    <property type="entry name" value="FAD-BINDING, PUTATIVE (AFU_ORTHOLOGUE AFUA_6G07600)-RELATED"/>
    <property type="match status" value="1"/>
</dbReference>
<dbReference type="Gene3D" id="2.30.110.10">
    <property type="entry name" value="Electron Transport, Fmn-binding Protein, Chain A"/>
    <property type="match status" value="1"/>
</dbReference>
<keyword evidence="3" id="KW-1185">Reference proteome</keyword>
<dbReference type="PANTHER" id="PTHR42815:SF2">
    <property type="entry name" value="FAD-BINDING, PUTATIVE (AFU_ORTHOLOGUE AFUA_6G07600)-RELATED"/>
    <property type="match status" value="1"/>
</dbReference>
<dbReference type="InterPro" id="IPR011576">
    <property type="entry name" value="Pyridox_Oxase_N"/>
</dbReference>
<dbReference type="InterPro" id="IPR024029">
    <property type="entry name" value="Pyridox_Oxase_FMN-dep"/>
</dbReference>
<comment type="caution">
    <text evidence="2">The sequence shown here is derived from an EMBL/GenBank/DDBJ whole genome shotgun (WGS) entry which is preliminary data.</text>
</comment>
<feature type="domain" description="Pyridoxamine 5'-phosphate oxidase N-terminal" evidence="1">
    <location>
        <begin position="36"/>
        <end position="152"/>
    </location>
</feature>
<dbReference type="Proteomes" id="UP001612741">
    <property type="component" value="Unassembled WGS sequence"/>
</dbReference>
<sequence length="207" mass="23207">MSWVEIGSEEELRDLLGEVMPRAANKDRPKLHELDKEWLAASPFCLIATAADDGACDVSPKGDPAGFTLVLDDTTIAIPERPGNRRADGFRNILRNPHVGLIYLIPGRNETLRINGRARLVRDAPFFDELIVKGHRPQLAIVVEIEQIFHHCAKAFLRSALWKPEKWEPDTLPSHANIVKGVQSVSETVEQLEAYYGVAYADKLYKV</sequence>
<dbReference type="Pfam" id="PF01243">
    <property type="entry name" value="PNPOx_N"/>
    <property type="match status" value="1"/>
</dbReference>
<gene>
    <name evidence="2" type="ORF">ACIBG2_43475</name>
</gene>
<protein>
    <submittedName>
        <fullName evidence="2">Pyridoxamine 5'-phosphate oxidase family protein</fullName>
    </submittedName>
</protein>
<name>A0ABW7Z803_9ACTN</name>
<evidence type="ECO:0000313" key="2">
    <source>
        <dbReference type="EMBL" id="MFI6504307.1"/>
    </source>
</evidence>
<dbReference type="SUPFAM" id="SSF50475">
    <property type="entry name" value="FMN-binding split barrel"/>
    <property type="match status" value="1"/>
</dbReference>
<evidence type="ECO:0000313" key="3">
    <source>
        <dbReference type="Proteomes" id="UP001612741"/>
    </source>
</evidence>
<reference evidence="2 3" key="1">
    <citation type="submission" date="2024-10" db="EMBL/GenBank/DDBJ databases">
        <title>The Natural Products Discovery Center: Release of the First 8490 Sequenced Strains for Exploring Actinobacteria Biosynthetic Diversity.</title>
        <authorList>
            <person name="Kalkreuter E."/>
            <person name="Kautsar S.A."/>
            <person name="Yang D."/>
            <person name="Bader C.D."/>
            <person name="Teijaro C.N."/>
            <person name="Fluegel L."/>
            <person name="Davis C.M."/>
            <person name="Simpson J.R."/>
            <person name="Lauterbach L."/>
            <person name="Steele A.D."/>
            <person name="Gui C."/>
            <person name="Meng S."/>
            <person name="Li G."/>
            <person name="Viehrig K."/>
            <person name="Ye F."/>
            <person name="Su P."/>
            <person name="Kiefer A.F."/>
            <person name="Nichols A."/>
            <person name="Cepeda A.J."/>
            <person name="Yan W."/>
            <person name="Fan B."/>
            <person name="Jiang Y."/>
            <person name="Adhikari A."/>
            <person name="Zheng C.-J."/>
            <person name="Schuster L."/>
            <person name="Cowan T.M."/>
            <person name="Smanski M.J."/>
            <person name="Chevrette M.G."/>
            <person name="De Carvalho L.P.S."/>
            <person name="Shen B."/>
        </authorList>
    </citation>
    <scope>NUCLEOTIDE SEQUENCE [LARGE SCALE GENOMIC DNA]</scope>
    <source>
        <strain evidence="2 3">NPDC050545</strain>
    </source>
</reference>
<dbReference type="InterPro" id="IPR012349">
    <property type="entry name" value="Split_barrel_FMN-bd"/>
</dbReference>
<dbReference type="RefSeq" id="WP_397090058.1">
    <property type="nucleotide sequence ID" value="NZ_JBITGY010000014.1"/>
</dbReference>
<accession>A0ABW7Z803</accession>
<dbReference type="NCBIfam" id="TIGR04025">
    <property type="entry name" value="PPOX_FMN_DR2398"/>
    <property type="match status" value="1"/>
</dbReference>